<dbReference type="SUPFAM" id="SSF51161">
    <property type="entry name" value="Trimeric LpxA-like enzymes"/>
    <property type="match status" value="1"/>
</dbReference>
<dbReference type="Proteomes" id="UP001500665">
    <property type="component" value="Unassembled WGS sequence"/>
</dbReference>
<dbReference type="EMBL" id="BAAAHH010000047">
    <property type="protein sequence ID" value="GAA0966989.1"/>
    <property type="molecule type" value="Genomic_DNA"/>
</dbReference>
<accession>A0ABP4CDV5</accession>
<dbReference type="InterPro" id="IPR050484">
    <property type="entry name" value="Transf_Hexapept/Carb_Anhydrase"/>
</dbReference>
<dbReference type="Gene3D" id="2.160.10.10">
    <property type="entry name" value="Hexapeptide repeat proteins"/>
    <property type="match status" value="1"/>
</dbReference>
<keyword evidence="2" id="KW-1185">Reference proteome</keyword>
<dbReference type="InterPro" id="IPR047324">
    <property type="entry name" value="LbH_gamma_CA-like"/>
</dbReference>
<evidence type="ECO:0000313" key="2">
    <source>
        <dbReference type="Proteomes" id="UP001500665"/>
    </source>
</evidence>
<dbReference type="PANTHER" id="PTHR13061:SF29">
    <property type="entry name" value="GAMMA CARBONIC ANHYDRASE-LIKE 1, MITOCHONDRIAL-RELATED"/>
    <property type="match status" value="1"/>
</dbReference>
<sequence>MVVGKVTLGRDSSVWYGSVLRADEEEVIVGDECNIQDLSCIHADPGLPTILEDGVTLGHKAMVHGAHVETGSLIGIGAIVLNGARIGARTLVAAGALVTPGKRFPSGVLVAGAPATVKRELNENDLASLELTAAAYVQKAKQHSQAEWK</sequence>
<proteinExistence type="predicted"/>
<organism evidence="1 2">
    <name type="scientific">Actinocorallia libanotica</name>
    <dbReference type="NCBI Taxonomy" id="46162"/>
    <lineage>
        <taxon>Bacteria</taxon>
        <taxon>Bacillati</taxon>
        <taxon>Actinomycetota</taxon>
        <taxon>Actinomycetes</taxon>
        <taxon>Streptosporangiales</taxon>
        <taxon>Thermomonosporaceae</taxon>
        <taxon>Actinocorallia</taxon>
    </lineage>
</organism>
<name>A0ABP4CDV5_9ACTN</name>
<protein>
    <submittedName>
        <fullName evidence="1">Gamma carbonic anhydrase family protein</fullName>
    </submittedName>
</protein>
<dbReference type="CDD" id="cd04645">
    <property type="entry name" value="LbH_gamma_CA_like"/>
    <property type="match status" value="1"/>
</dbReference>
<reference evidence="2" key="1">
    <citation type="journal article" date="2019" name="Int. J. Syst. Evol. Microbiol.">
        <title>The Global Catalogue of Microorganisms (GCM) 10K type strain sequencing project: providing services to taxonomists for standard genome sequencing and annotation.</title>
        <authorList>
            <consortium name="The Broad Institute Genomics Platform"/>
            <consortium name="The Broad Institute Genome Sequencing Center for Infectious Disease"/>
            <person name="Wu L."/>
            <person name="Ma J."/>
        </authorList>
    </citation>
    <scope>NUCLEOTIDE SEQUENCE [LARGE SCALE GENOMIC DNA]</scope>
    <source>
        <strain evidence="2">JCM 10696</strain>
    </source>
</reference>
<dbReference type="PANTHER" id="PTHR13061">
    <property type="entry name" value="DYNACTIN SUBUNIT P25"/>
    <property type="match status" value="1"/>
</dbReference>
<comment type="caution">
    <text evidence="1">The sequence shown here is derived from an EMBL/GenBank/DDBJ whole genome shotgun (WGS) entry which is preliminary data.</text>
</comment>
<evidence type="ECO:0000313" key="1">
    <source>
        <dbReference type="EMBL" id="GAA0966989.1"/>
    </source>
</evidence>
<dbReference type="InterPro" id="IPR011004">
    <property type="entry name" value="Trimer_LpxA-like_sf"/>
</dbReference>
<gene>
    <name evidence="1" type="ORF">GCM10009550_70340</name>
</gene>